<dbReference type="PATRIC" id="fig|1396.428.peg.933"/>
<protein>
    <recommendedName>
        <fullName evidence="3">Group-specific protein</fullName>
    </recommendedName>
</protein>
<dbReference type="GeneID" id="301199170"/>
<evidence type="ECO:0008006" key="3">
    <source>
        <dbReference type="Google" id="ProtNLM"/>
    </source>
</evidence>
<name>A0A0G8EK02_BACCE</name>
<proteinExistence type="predicted"/>
<dbReference type="AlphaFoldDB" id="A0A0G8EK02"/>
<dbReference type="RefSeq" id="WP_046956268.1">
    <property type="nucleotide sequence ID" value="NZ_LCYI01000050.1"/>
</dbReference>
<evidence type="ECO:0000313" key="2">
    <source>
        <dbReference type="Proteomes" id="UP000035214"/>
    </source>
</evidence>
<comment type="caution">
    <text evidence="1">The sequence shown here is derived from an EMBL/GenBank/DDBJ whole genome shotgun (WGS) entry which is preliminary data.</text>
</comment>
<dbReference type="EMBL" id="LCYI01000050">
    <property type="protein sequence ID" value="KLA24589.1"/>
    <property type="molecule type" value="Genomic_DNA"/>
</dbReference>
<dbReference type="Proteomes" id="UP000035214">
    <property type="component" value="Unassembled WGS sequence"/>
</dbReference>
<reference evidence="1 2" key="1">
    <citation type="submission" date="2015-04" db="EMBL/GenBank/DDBJ databases">
        <title>Draft Genome Sequences of Eight Spore-Forming Food Isolates of Bacillus cereus Genome sequencing.</title>
        <authorList>
            <person name="Krawcyk A.O."/>
            <person name="de Jong A."/>
            <person name="Eijlander R.T."/>
            <person name="Berendsen E.M."/>
            <person name="Holsappel S."/>
            <person name="Wells-Bennik M."/>
            <person name="Kuipers O.P."/>
        </authorList>
    </citation>
    <scope>NUCLEOTIDE SEQUENCE [LARGE SCALE GENOMIC DNA]</scope>
    <source>
        <strain evidence="1 2">B4077</strain>
    </source>
</reference>
<evidence type="ECO:0000313" key="1">
    <source>
        <dbReference type="EMBL" id="KLA24589.1"/>
    </source>
</evidence>
<accession>A0A0G8EK02</accession>
<gene>
    <name evidence="1" type="ORF">B4077_4583</name>
</gene>
<sequence>MKLCFKDMEIGEIKDVFGDMPWMYGTIRLFENSKPFQKYFREMVDEDSGFDFESIDPEFSYEENWSIFDEDDQRYLGINIPAIHMEDNTIAWRWR</sequence>
<organism evidence="1 2">
    <name type="scientific">Bacillus cereus</name>
    <dbReference type="NCBI Taxonomy" id="1396"/>
    <lineage>
        <taxon>Bacteria</taxon>
        <taxon>Bacillati</taxon>
        <taxon>Bacillota</taxon>
        <taxon>Bacilli</taxon>
        <taxon>Bacillales</taxon>
        <taxon>Bacillaceae</taxon>
        <taxon>Bacillus</taxon>
        <taxon>Bacillus cereus group</taxon>
    </lineage>
</organism>